<dbReference type="SFLD" id="SFLDG01129">
    <property type="entry name" value="C1.5:_HAD__Beta-PGM__Phosphata"/>
    <property type="match status" value="1"/>
</dbReference>
<dbReference type="InterPro" id="IPR051600">
    <property type="entry name" value="Beta-PGM-like"/>
</dbReference>
<dbReference type="GO" id="GO:0046872">
    <property type="term" value="F:metal ion binding"/>
    <property type="evidence" value="ECO:0007669"/>
    <property type="project" value="UniProtKB-KW"/>
</dbReference>
<dbReference type="InterPro" id="IPR036412">
    <property type="entry name" value="HAD-like_sf"/>
</dbReference>
<dbReference type="AlphaFoldDB" id="A0A0A5I1Q3"/>
<evidence type="ECO:0000256" key="4">
    <source>
        <dbReference type="ARBA" id="ARBA00022842"/>
    </source>
</evidence>
<dbReference type="InterPro" id="IPR023214">
    <property type="entry name" value="HAD_sf"/>
</dbReference>
<comment type="similarity">
    <text evidence="2">Belongs to the HAD-like hydrolase superfamily. CbbY/CbbZ/Gph/YieH family.</text>
</comment>
<dbReference type="SFLD" id="SFLDS00003">
    <property type="entry name" value="Haloacid_Dehalogenase"/>
    <property type="match status" value="1"/>
</dbReference>
<evidence type="ECO:0000256" key="3">
    <source>
        <dbReference type="ARBA" id="ARBA00022723"/>
    </source>
</evidence>
<sequence>MEQYQAFLFDMDGTLVNSEPLKGLALAKACADYGAEVDFNIYKQVMGESWPVVTGHFFQHAGISPDLAEFNTHFRAHYEALLASELELNHGALTYLQYLKEQGKTCAVVSSAATWMADNILRALDLDELFDVVITQEHVSKHKPDPEAYLLALSQLDLPTEAAVIFEDSHAGVSAGVAAGCDVVAIHHSFNGNNDLSQSIKQISSFQELLV</sequence>
<evidence type="ECO:0000313" key="7">
    <source>
        <dbReference type="Proteomes" id="UP000030451"/>
    </source>
</evidence>
<comment type="cofactor">
    <cofactor evidence="1">
        <name>Mg(2+)</name>
        <dbReference type="ChEBI" id="CHEBI:18420"/>
    </cofactor>
</comment>
<keyword evidence="5" id="KW-0119">Carbohydrate metabolism</keyword>
<evidence type="ECO:0000256" key="5">
    <source>
        <dbReference type="ARBA" id="ARBA00023277"/>
    </source>
</evidence>
<dbReference type="SUPFAM" id="SSF56784">
    <property type="entry name" value="HAD-like"/>
    <property type="match status" value="1"/>
</dbReference>
<gene>
    <name evidence="6" type="ORF">NM06_02090</name>
</gene>
<dbReference type="GO" id="GO:0003824">
    <property type="term" value="F:catalytic activity"/>
    <property type="evidence" value="ECO:0007669"/>
    <property type="project" value="UniProtKB-ARBA"/>
</dbReference>
<evidence type="ECO:0000256" key="2">
    <source>
        <dbReference type="ARBA" id="ARBA00006171"/>
    </source>
</evidence>
<evidence type="ECO:0000313" key="6">
    <source>
        <dbReference type="EMBL" id="KGY09726.1"/>
    </source>
</evidence>
<name>A0A0A5I1Q3_PHOS4</name>
<comment type="caution">
    <text evidence="6">The sequence shown here is derived from an EMBL/GenBank/DDBJ whole genome shotgun (WGS) entry which is preliminary data.</text>
</comment>
<dbReference type="PROSITE" id="PS01228">
    <property type="entry name" value="COF_1"/>
    <property type="match status" value="1"/>
</dbReference>
<dbReference type="NCBIfam" id="TIGR01509">
    <property type="entry name" value="HAD-SF-IA-v3"/>
    <property type="match status" value="1"/>
</dbReference>
<dbReference type="InterPro" id="IPR006439">
    <property type="entry name" value="HAD-SF_hydro_IA"/>
</dbReference>
<dbReference type="EMBL" id="JRWP01000004">
    <property type="protein sequence ID" value="KGY09726.1"/>
    <property type="molecule type" value="Genomic_DNA"/>
</dbReference>
<dbReference type="InterPro" id="IPR041492">
    <property type="entry name" value="HAD_2"/>
</dbReference>
<dbReference type="Gene3D" id="3.40.50.1000">
    <property type="entry name" value="HAD superfamily/HAD-like"/>
    <property type="match status" value="1"/>
</dbReference>
<dbReference type="Proteomes" id="UP000030451">
    <property type="component" value="Unassembled WGS sequence"/>
</dbReference>
<accession>A0A0A5I1Q3</accession>
<dbReference type="Gene3D" id="1.10.150.240">
    <property type="entry name" value="Putative phosphatase, domain 2"/>
    <property type="match status" value="1"/>
</dbReference>
<keyword evidence="3" id="KW-0479">Metal-binding</keyword>
<dbReference type="Pfam" id="PF13419">
    <property type="entry name" value="HAD_2"/>
    <property type="match status" value="1"/>
</dbReference>
<dbReference type="PANTHER" id="PTHR46193:SF18">
    <property type="entry name" value="HEXITOL PHOSPHATASE B"/>
    <property type="match status" value="1"/>
</dbReference>
<dbReference type="SFLD" id="SFLDG01135">
    <property type="entry name" value="C1.5.6:_HAD__Beta-PGM__Phospha"/>
    <property type="match status" value="1"/>
</dbReference>
<dbReference type="STRING" id="379097.SE23_00475"/>
<reference evidence="6 7" key="1">
    <citation type="submission" date="2014-10" db="EMBL/GenBank/DDBJ databases">
        <title>Genome sequencing of Vibrio sinaloensis T08.</title>
        <authorList>
            <person name="Chan K.-G."/>
            <person name="Mohamad N.I."/>
        </authorList>
    </citation>
    <scope>NUCLEOTIDE SEQUENCE [LARGE SCALE GENOMIC DNA]</scope>
    <source>
        <strain evidence="6 7">T08</strain>
    </source>
</reference>
<protein>
    <submittedName>
        <fullName evidence="6">Beta-phosphoglucomutase</fullName>
    </submittedName>
</protein>
<dbReference type="InterPro" id="IPR023198">
    <property type="entry name" value="PGP-like_dom2"/>
</dbReference>
<keyword evidence="4" id="KW-0460">Magnesium</keyword>
<proteinExistence type="inferred from homology"/>
<evidence type="ECO:0000256" key="1">
    <source>
        <dbReference type="ARBA" id="ARBA00001946"/>
    </source>
</evidence>
<organism evidence="6 7">
    <name type="scientific">Photobacterium sp. (strain ATCC 43367)</name>
    <dbReference type="NCBI Taxonomy" id="379097"/>
    <lineage>
        <taxon>Bacteria</taxon>
        <taxon>Pseudomonadati</taxon>
        <taxon>Pseudomonadota</taxon>
        <taxon>Gammaproteobacteria</taxon>
        <taxon>Vibrionales</taxon>
        <taxon>Vibrionaceae</taxon>
        <taxon>Vibrio</taxon>
        <taxon>Vibrio oreintalis group</taxon>
    </lineage>
</organism>
<dbReference type="PANTHER" id="PTHR46193">
    <property type="entry name" value="6-PHOSPHOGLUCONATE PHOSPHATASE"/>
    <property type="match status" value="1"/>
</dbReference>